<feature type="binding site" evidence="14">
    <location>
        <position position="63"/>
    </location>
    <ligand>
        <name>Ca(2+)</name>
        <dbReference type="ChEBI" id="CHEBI:29108"/>
        <label>1</label>
    </ligand>
</feature>
<dbReference type="InterPro" id="IPR000823">
    <property type="entry name" value="Peroxidase_pln"/>
</dbReference>
<feature type="disulfide bond" evidence="16">
    <location>
        <begin position="196"/>
        <end position="221"/>
    </location>
</feature>
<evidence type="ECO:0000256" key="17">
    <source>
        <dbReference type="RuleBase" id="RU362060"/>
    </source>
</evidence>
<dbReference type="GO" id="GO:0020037">
    <property type="term" value="F:heme binding"/>
    <property type="evidence" value="ECO:0007669"/>
    <property type="project" value="UniProtKB-UniRule"/>
</dbReference>
<dbReference type="PROSITE" id="PS00435">
    <property type="entry name" value="PEROXIDASE_1"/>
    <property type="match status" value="1"/>
</dbReference>
<dbReference type="GO" id="GO:0140825">
    <property type="term" value="F:lactoperoxidase activity"/>
    <property type="evidence" value="ECO:0007669"/>
    <property type="project" value="UniProtKB-EC"/>
</dbReference>
<dbReference type="GO" id="GO:0006979">
    <property type="term" value="P:response to oxidative stress"/>
    <property type="evidence" value="ECO:0007669"/>
    <property type="project" value="UniProtKB-UniRule"/>
</dbReference>
<dbReference type="InterPro" id="IPR019793">
    <property type="entry name" value="Peroxidases_heam-ligand_BS"/>
</dbReference>
<evidence type="ECO:0000256" key="11">
    <source>
        <dbReference type="ARBA" id="ARBA00023324"/>
    </source>
</evidence>
<evidence type="ECO:0000256" key="3">
    <source>
        <dbReference type="ARBA" id="ARBA00022559"/>
    </source>
</evidence>
<evidence type="ECO:0000313" key="19">
    <source>
        <dbReference type="EMBL" id="CAA7392916.1"/>
    </source>
</evidence>
<evidence type="ECO:0000259" key="18">
    <source>
        <dbReference type="PROSITE" id="PS50873"/>
    </source>
</evidence>
<evidence type="ECO:0000256" key="6">
    <source>
        <dbReference type="ARBA" id="ARBA00022837"/>
    </source>
</evidence>
<dbReference type="SUPFAM" id="SSF48113">
    <property type="entry name" value="Heme-dependent peroxidases"/>
    <property type="match status" value="1"/>
</dbReference>
<feature type="disulfide bond" evidence="16">
    <location>
        <begin position="117"/>
        <end position="312"/>
    </location>
</feature>
<feature type="active site" description="Proton acceptor" evidence="12">
    <location>
        <position position="62"/>
    </location>
</feature>
<dbReference type="PRINTS" id="PR00458">
    <property type="entry name" value="PEROXIDASE"/>
</dbReference>
<dbReference type="CDD" id="cd00693">
    <property type="entry name" value="secretory_peroxidase"/>
    <property type="match status" value="1"/>
</dbReference>
<comment type="cofactor">
    <cofactor evidence="14 17">
        <name>heme b</name>
        <dbReference type="ChEBI" id="CHEBI:60344"/>
    </cofactor>
    <text evidence="14 17">Binds 1 heme b (iron(II)-protoporphyrin IX) group per subunit.</text>
</comment>
<feature type="disulfide bond" evidence="16">
    <location>
        <begin position="31"/>
        <end position="111"/>
    </location>
</feature>
<keyword evidence="20" id="KW-1185">Reference proteome</keyword>
<feature type="binding site" evidence="13">
    <location>
        <position position="159"/>
    </location>
    <ligand>
        <name>substrate</name>
    </ligand>
</feature>
<evidence type="ECO:0000256" key="5">
    <source>
        <dbReference type="ARBA" id="ARBA00022723"/>
    </source>
</evidence>
<dbReference type="OrthoDB" id="2113341at2759"/>
<feature type="binding site" evidence="14">
    <location>
        <position position="66"/>
    </location>
    <ligand>
        <name>Ca(2+)</name>
        <dbReference type="ChEBI" id="CHEBI:29108"/>
        <label>1</label>
    </ligand>
</feature>
<evidence type="ECO:0000256" key="1">
    <source>
        <dbReference type="ARBA" id="ARBA00000189"/>
    </source>
</evidence>
<comment type="subcellular location">
    <subcellularLocation>
        <location evidence="17">Secreted</location>
    </subcellularLocation>
</comment>
<evidence type="ECO:0000256" key="9">
    <source>
        <dbReference type="ARBA" id="ARBA00023157"/>
    </source>
</evidence>
<dbReference type="PANTHER" id="PTHR31388:SF5">
    <property type="entry name" value="PEROXIDASE"/>
    <property type="match status" value="1"/>
</dbReference>
<name>A0A7I8K600_SPIIN</name>
<dbReference type="Pfam" id="PF00141">
    <property type="entry name" value="peroxidase"/>
    <property type="match status" value="1"/>
</dbReference>
<keyword evidence="3 17" id="KW-0575">Peroxidase</keyword>
<dbReference type="FunFam" id="1.10.420.10:FF:000006">
    <property type="entry name" value="Peroxidase"/>
    <property type="match status" value="1"/>
</dbReference>
<proteinExistence type="inferred from homology"/>
<dbReference type="EC" id="1.11.1.7" evidence="17"/>
<dbReference type="PRINTS" id="PR00461">
    <property type="entry name" value="PLPEROXIDASE"/>
</dbReference>
<comment type="cofactor">
    <cofactor evidence="14 17">
        <name>Ca(2+)</name>
        <dbReference type="ChEBI" id="CHEBI:29108"/>
    </cofactor>
    <text evidence="14 17">Binds 2 calcium ions per subunit.</text>
</comment>
<keyword evidence="10" id="KW-0325">Glycoprotein</keyword>
<evidence type="ECO:0000256" key="14">
    <source>
        <dbReference type="PIRSR" id="PIRSR600823-3"/>
    </source>
</evidence>
<dbReference type="Gene3D" id="1.10.520.10">
    <property type="match status" value="1"/>
</dbReference>
<dbReference type="Gene3D" id="1.10.420.10">
    <property type="entry name" value="Peroxidase, domain 2"/>
    <property type="match status" value="1"/>
</dbReference>
<feature type="binding site" evidence="14">
    <location>
        <position position="68"/>
    </location>
    <ligand>
        <name>Ca(2+)</name>
        <dbReference type="ChEBI" id="CHEBI:29108"/>
        <label>1</label>
    </ligand>
</feature>
<evidence type="ECO:0000256" key="4">
    <source>
        <dbReference type="ARBA" id="ARBA00022617"/>
    </source>
</evidence>
<evidence type="ECO:0000256" key="2">
    <source>
        <dbReference type="ARBA" id="ARBA00006873"/>
    </source>
</evidence>
<feature type="binding site" evidence="14">
    <location>
        <position position="236"/>
    </location>
    <ligand>
        <name>Ca(2+)</name>
        <dbReference type="ChEBI" id="CHEBI:29108"/>
        <label>2</label>
    </ligand>
</feature>
<organism evidence="19 20">
    <name type="scientific">Spirodela intermedia</name>
    <name type="common">Intermediate duckweed</name>
    <dbReference type="NCBI Taxonomy" id="51605"/>
    <lineage>
        <taxon>Eukaryota</taxon>
        <taxon>Viridiplantae</taxon>
        <taxon>Streptophyta</taxon>
        <taxon>Embryophyta</taxon>
        <taxon>Tracheophyta</taxon>
        <taxon>Spermatophyta</taxon>
        <taxon>Magnoliopsida</taxon>
        <taxon>Liliopsida</taxon>
        <taxon>Araceae</taxon>
        <taxon>Lemnoideae</taxon>
        <taxon>Spirodela</taxon>
    </lineage>
</organism>
<gene>
    <name evidence="19" type="ORF">SI8410_03003747</name>
</gene>
<keyword evidence="17" id="KW-0964">Secreted</keyword>
<dbReference type="EMBL" id="LR746266">
    <property type="protein sequence ID" value="CAA7392916.1"/>
    <property type="molecule type" value="Genomic_DNA"/>
</dbReference>
<dbReference type="InterPro" id="IPR002016">
    <property type="entry name" value="Haem_peroxidase"/>
</dbReference>
<feature type="binding site" evidence="14">
    <location>
        <position position="70"/>
    </location>
    <ligand>
        <name>Ca(2+)</name>
        <dbReference type="ChEBI" id="CHEBI:29108"/>
        <label>1</label>
    </ligand>
</feature>
<dbReference type="PROSITE" id="PS50873">
    <property type="entry name" value="PEROXIDASE_4"/>
    <property type="match status" value="1"/>
</dbReference>
<feature type="binding site" evidence="14">
    <location>
        <position position="190"/>
    </location>
    <ligand>
        <name>Ca(2+)</name>
        <dbReference type="ChEBI" id="CHEBI:29108"/>
        <label>2</label>
    </ligand>
</feature>
<dbReference type="PANTHER" id="PTHR31388">
    <property type="entry name" value="PEROXIDASE 72-RELATED"/>
    <property type="match status" value="1"/>
</dbReference>
<comment type="function">
    <text evidence="17">Removal of H(2)O(2), oxidation of toxic reductants, biosynthesis and degradation of lignin, suberization, auxin catabolism, response to environmental stresses such as wounding, pathogen attack and oxidative stress.</text>
</comment>
<keyword evidence="8 14" id="KW-0408">Iron</keyword>
<reference evidence="19" key="1">
    <citation type="submission" date="2020-02" db="EMBL/GenBank/DDBJ databases">
        <authorList>
            <person name="Scholz U."/>
            <person name="Mascher M."/>
            <person name="Fiebig A."/>
        </authorList>
    </citation>
    <scope>NUCLEOTIDE SEQUENCE</scope>
</reference>
<feature type="binding site" evidence="14">
    <location>
        <position position="239"/>
    </location>
    <ligand>
        <name>Ca(2+)</name>
        <dbReference type="ChEBI" id="CHEBI:29108"/>
        <label>2</label>
    </ligand>
</feature>
<dbReference type="Proteomes" id="UP000663760">
    <property type="component" value="Chromosome 3"/>
</dbReference>
<keyword evidence="7 17" id="KW-0560">Oxidoreductase</keyword>
<keyword evidence="4 17" id="KW-0349">Heme</keyword>
<dbReference type="InterPro" id="IPR033905">
    <property type="entry name" value="Secretory_peroxidase"/>
</dbReference>
<evidence type="ECO:0000256" key="7">
    <source>
        <dbReference type="ARBA" id="ARBA00023002"/>
    </source>
</evidence>
<dbReference type="AlphaFoldDB" id="A0A7I8K600"/>
<keyword evidence="17" id="KW-0732">Signal</keyword>
<dbReference type="FunFam" id="1.10.520.10:FF:000001">
    <property type="entry name" value="Peroxidase"/>
    <property type="match status" value="1"/>
</dbReference>
<feature type="binding site" evidence="14">
    <location>
        <position position="84"/>
    </location>
    <ligand>
        <name>Ca(2+)</name>
        <dbReference type="ChEBI" id="CHEBI:29108"/>
        <label>1</label>
    </ligand>
</feature>
<comment type="similarity">
    <text evidence="17">Belongs to the peroxidase family. Classical plant (class III) peroxidase subfamily.</text>
</comment>
<dbReference type="GO" id="GO:0046872">
    <property type="term" value="F:metal ion binding"/>
    <property type="evidence" value="ECO:0007669"/>
    <property type="project" value="UniProtKB-UniRule"/>
</dbReference>
<keyword evidence="11 17" id="KW-0376">Hydrogen peroxide</keyword>
<evidence type="ECO:0000256" key="15">
    <source>
        <dbReference type="PIRSR" id="PIRSR600823-4"/>
    </source>
</evidence>
<keyword evidence="9 16" id="KW-1015">Disulfide bond</keyword>
<evidence type="ECO:0000256" key="10">
    <source>
        <dbReference type="ARBA" id="ARBA00023180"/>
    </source>
</evidence>
<accession>A0A7I8K600</accession>
<feature type="domain" description="Plant heme peroxidase family profile" evidence="18">
    <location>
        <begin position="21"/>
        <end position="316"/>
    </location>
</feature>
<evidence type="ECO:0000256" key="12">
    <source>
        <dbReference type="PIRSR" id="PIRSR600823-1"/>
    </source>
</evidence>
<feature type="binding site" description="axial binding residue" evidence="14">
    <location>
        <position position="189"/>
    </location>
    <ligand>
        <name>heme b</name>
        <dbReference type="ChEBI" id="CHEBI:60344"/>
    </ligand>
    <ligandPart>
        <name>Fe</name>
        <dbReference type="ChEBI" id="CHEBI:18248"/>
    </ligandPart>
</feature>
<keyword evidence="6 14" id="KW-0106">Calcium</keyword>
<protein>
    <recommendedName>
        <fullName evidence="17">Peroxidase</fullName>
        <ecNumber evidence="17">1.11.1.7</ecNumber>
    </recommendedName>
</protein>
<evidence type="ECO:0000313" key="20">
    <source>
        <dbReference type="Proteomes" id="UP000663760"/>
    </source>
</evidence>
<evidence type="ECO:0000256" key="8">
    <source>
        <dbReference type="ARBA" id="ARBA00023004"/>
    </source>
</evidence>
<feature type="binding site" evidence="14">
    <location>
        <position position="72"/>
    </location>
    <ligand>
        <name>Ca(2+)</name>
        <dbReference type="ChEBI" id="CHEBI:29108"/>
        <label>1</label>
    </ligand>
</feature>
<feature type="disulfide bond" evidence="16">
    <location>
        <begin position="64"/>
        <end position="69"/>
    </location>
</feature>
<dbReference type="InterPro" id="IPR010255">
    <property type="entry name" value="Haem_peroxidase_sf"/>
</dbReference>
<evidence type="ECO:0000256" key="16">
    <source>
        <dbReference type="PIRSR" id="PIRSR600823-5"/>
    </source>
</evidence>
<feature type="site" description="Transition state stabilizer" evidence="15">
    <location>
        <position position="58"/>
    </location>
</feature>
<sequence length="316" mass="34318">MASSILPAVFILVFLSGATAQLSKNFYSKSCPGVFDAVKPVLQSAISKEKRIGASLIRLFFHDCFVQGCDGSILLDDTGNFIGEKTARPNNNSVRGFSVIDRIKSRVEKVCPGVVSCADILAIAARDSTVILGGPSWRVKLGRRDSRTANITAANSDLPPGSANLTTLVRSFRSKGLSTKDMVALSGSHTLGQARCVTFRARIYNQTNIDPSFARTRQSRCPRASNSGNNNLAPLDVQTPNVFDNNYFKNLIDQKGLLNSDQVLFNGGSTDSLVRKYVRNPKAFDSDFAKAMIKMGDIALLTGSQGEIRKNCRRVN</sequence>
<dbReference type="InterPro" id="IPR019794">
    <property type="entry name" value="Peroxidases_AS"/>
</dbReference>
<keyword evidence="5 14" id="KW-0479">Metal-binding</keyword>
<feature type="binding site" evidence="14">
    <location>
        <position position="244"/>
    </location>
    <ligand>
        <name>Ca(2+)</name>
        <dbReference type="ChEBI" id="CHEBI:29108"/>
        <label>2</label>
    </ligand>
</feature>
<comment type="similarity">
    <text evidence="2">Belongs to the peroxidase family. Ascorbate peroxidase subfamily.</text>
</comment>
<dbReference type="GO" id="GO:0005576">
    <property type="term" value="C:extracellular region"/>
    <property type="evidence" value="ECO:0007669"/>
    <property type="project" value="UniProtKB-SubCell"/>
</dbReference>
<evidence type="ECO:0000256" key="13">
    <source>
        <dbReference type="PIRSR" id="PIRSR600823-2"/>
    </source>
</evidence>
<comment type="catalytic activity">
    <reaction evidence="1 17">
        <text>2 a phenolic donor + H2O2 = 2 a phenolic radical donor + 2 H2O</text>
        <dbReference type="Rhea" id="RHEA:56136"/>
        <dbReference type="ChEBI" id="CHEBI:15377"/>
        <dbReference type="ChEBI" id="CHEBI:16240"/>
        <dbReference type="ChEBI" id="CHEBI:139520"/>
        <dbReference type="ChEBI" id="CHEBI:139521"/>
        <dbReference type="EC" id="1.11.1.7"/>
    </reaction>
</comment>
<feature type="signal peptide" evidence="17">
    <location>
        <begin position="1"/>
        <end position="20"/>
    </location>
</feature>
<feature type="chain" id="PRO_5029951120" description="Peroxidase" evidence="17">
    <location>
        <begin position="21"/>
        <end position="316"/>
    </location>
</feature>
<dbReference type="PROSITE" id="PS00436">
    <property type="entry name" value="PEROXIDASE_2"/>
    <property type="match status" value="1"/>
</dbReference>
<dbReference type="GO" id="GO:0042744">
    <property type="term" value="P:hydrogen peroxide catabolic process"/>
    <property type="evidence" value="ECO:0007669"/>
    <property type="project" value="UniProtKB-KW"/>
</dbReference>